<feature type="region of interest" description="Disordered" evidence="2">
    <location>
        <begin position="430"/>
        <end position="460"/>
    </location>
</feature>
<dbReference type="PANTHER" id="PTHR11937">
    <property type="entry name" value="ACTIN"/>
    <property type="match status" value="1"/>
</dbReference>
<organism evidence="3 4">
    <name type="scientific">Hyphodiscus hymeniophilus</name>
    <dbReference type="NCBI Taxonomy" id="353542"/>
    <lineage>
        <taxon>Eukaryota</taxon>
        <taxon>Fungi</taxon>
        <taxon>Dikarya</taxon>
        <taxon>Ascomycota</taxon>
        <taxon>Pezizomycotina</taxon>
        <taxon>Leotiomycetes</taxon>
        <taxon>Helotiales</taxon>
        <taxon>Hyphodiscaceae</taxon>
        <taxon>Hyphodiscus</taxon>
    </lineage>
</organism>
<dbReference type="Proteomes" id="UP000785200">
    <property type="component" value="Unassembled WGS sequence"/>
</dbReference>
<evidence type="ECO:0000256" key="2">
    <source>
        <dbReference type="SAM" id="MobiDB-lite"/>
    </source>
</evidence>
<reference evidence="3" key="1">
    <citation type="submission" date="2019-07" db="EMBL/GenBank/DDBJ databases">
        <title>Hyphodiscus hymeniophilus genome sequencing and assembly.</title>
        <authorList>
            <person name="Kramer G."/>
            <person name="Nodwell J."/>
        </authorList>
    </citation>
    <scope>NUCLEOTIDE SEQUENCE</scope>
    <source>
        <strain evidence="3">ATCC 34498</strain>
    </source>
</reference>
<dbReference type="Gene3D" id="3.30.420.40">
    <property type="match status" value="2"/>
</dbReference>
<evidence type="ECO:0000256" key="1">
    <source>
        <dbReference type="RuleBase" id="RU000487"/>
    </source>
</evidence>
<evidence type="ECO:0000313" key="4">
    <source>
        <dbReference type="Proteomes" id="UP000785200"/>
    </source>
</evidence>
<gene>
    <name evidence="3" type="ORF">D0Z07_8886</name>
</gene>
<dbReference type="InterPro" id="IPR004000">
    <property type="entry name" value="Actin"/>
</dbReference>
<name>A0A9P6SQ14_9HELO</name>
<protein>
    <submittedName>
        <fullName evidence="3">Actin-related 4</fullName>
    </submittedName>
</protein>
<feature type="region of interest" description="Disordered" evidence="2">
    <location>
        <begin position="1"/>
        <end position="43"/>
    </location>
</feature>
<comment type="similarity">
    <text evidence="1">Belongs to the actin family.</text>
</comment>
<dbReference type="EMBL" id="VNKQ01000019">
    <property type="protein sequence ID" value="KAG0645240.1"/>
    <property type="molecule type" value="Genomic_DNA"/>
</dbReference>
<evidence type="ECO:0000313" key="3">
    <source>
        <dbReference type="EMBL" id="KAG0645240.1"/>
    </source>
</evidence>
<accession>A0A9P6SQ14</accession>
<dbReference type="SMART" id="SM00268">
    <property type="entry name" value="ACTIN"/>
    <property type="match status" value="1"/>
</dbReference>
<dbReference type="InterPro" id="IPR043129">
    <property type="entry name" value="ATPase_NBD"/>
</dbReference>
<comment type="caution">
    <text evidence="3">The sequence shown here is derived from an EMBL/GenBank/DDBJ whole genome shotgun (WGS) entry which is preliminary data.</text>
</comment>
<keyword evidence="4" id="KW-1185">Reference proteome</keyword>
<dbReference type="Pfam" id="PF00022">
    <property type="entry name" value="Actin"/>
    <property type="match status" value="1"/>
</dbReference>
<dbReference type="SUPFAM" id="SSF53067">
    <property type="entry name" value="Actin-like ATPase domain"/>
    <property type="match status" value="2"/>
</dbReference>
<dbReference type="AlphaFoldDB" id="A0A9P6SQ14"/>
<dbReference type="Gene3D" id="3.90.640.10">
    <property type="entry name" value="Actin, Chain A, domain 4"/>
    <property type="match status" value="1"/>
</dbReference>
<dbReference type="OrthoDB" id="337660at2759"/>
<sequence>MSISSGPAHRSVSSIRPQPTVNQGPPASPQTPLRTISSTYGSPSSLRAEEDVVVIEIGSRYMRAGFAGDATPKAVVGFGPEEQRRAGDFRKWEVGYDKNWRSRIVGKEWGDGQEIWKPDLRNVDLGLVGDKIERAIRVAYTRHLLTDSRPRRMALILPSALPLPLLSTILDTLFINFQPPNVSLMSAPVLTTISAGLRAAMVVDIGWSETTVTGIYEYREVGCNRSIRASKLLGEEMFKLLAQLVDPTAFKDSVEINRERRNLLSFEECEEVIARMAWCKAAMRADTEEPTHGLTPVKEEDELRSSMRSMNMSSHDDMNEIISIFLTSTSPPKTIRLPFSKLAEPCETTFFAAGRMAQDLDDEELPLHTLIYQSLLQLPVDIRSVCMSRIIFVGGGSKILGLKERILDEVASLVQRRGWDPVQGRAVEQFRENPKLQQSRSKRASIGPTEISPVDSSSKPKTIAALLEQEPDPIEEGLKREAGKGLRVVDQGYLRAVESLGAWSGGSLISQLKIPTVSIIDREQWLQHGATGASRDAEISMATSRQSMGPGSFKSADRSSWTLGLWG</sequence>
<proteinExistence type="inferred from homology"/>